<evidence type="ECO:0000313" key="2">
    <source>
        <dbReference type="Proteomes" id="UP001597440"/>
    </source>
</evidence>
<reference evidence="2" key="1">
    <citation type="journal article" date="2019" name="Int. J. Syst. Evol. Microbiol.">
        <title>The Global Catalogue of Microorganisms (GCM) 10K type strain sequencing project: providing services to taxonomists for standard genome sequencing and annotation.</title>
        <authorList>
            <consortium name="The Broad Institute Genomics Platform"/>
            <consortium name="The Broad Institute Genome Sequencing Center for Infectious Disease"/>
            <person name="Wu L."/>
            <person name="Ma J."/>
        </authorList>
    </citation>
    <scope>NUCLEOTIDE SEQUENCE [LARGE SCALE GENOMIC DNA]</scope>
    <source>
        <strain evidence="2">KCTC 52298</strain>
    </source>
</reference>
<dbReference type="SUPFAM" id="SSF51658">
    <property type="entry name" value="Xylose isomerase-like"/>
    <property type="match status" value="1"/>
</dbReference>
<evidence type="ECO:0000313" key="1">
    <source>
        <dbReference type="EMBL" id="MFD2553760.1"/>
    </source>
</evidence>
<dbReference type="RefSeq" id="WP_210355545.1">
    <property type="nucleotide sequence ID" value="NZ_JAEQMU010000005.1"/>
</dbReference>
<comment type="caution">
    <text evidence="1">The sequence shown here is derived from an EMBL/GenBank/DDBJ whole genome shotgun (WGS) entry which is preliminary data.</text>
</comment>
<protein>
    <submittedName>
        <fullName evidence="1">Sugar phosphate isomerase/epimerase</fullName>
    </submittedName>
</protein>
<gene>
    <name evidence="1" type="ORF">ACFSQW_05125</name>
</gene>
<organism evidence="1 2">
    <name type="scientific">Sphingobacterium tabacisoli</name>
    <dbReference type="NCBI Taxonomy" id="2044855"/>
    <lineage>
        <taxon>Bacteria</taxon>
        <taxon>Pseudomonadati</taxon>
        <taxon>Bacteroidota</taxon>
        <taxon>Sphingobacteriia</taxon>
        <taxon>Sphingobacteriales</taxon>
        <taxon>Sphingobacteriaceae</taxon>
        <taxon>Sphingobacterium</taxon>
    </lineage>
</organism>
<accession>A0ABW5L159</accession>
<dbReference type="InterPro" id="IPR036237">
    <property type="entry name" value="Xyl_isomerase-like_sf"/>
</dbReference>
<proteinExistence type="predicted"/>
<name>A0ABW5L159_9SPHI</name>
<dbReference type="GO" id="GO:0016853">
    <property type="term" value="F:isomerase activity"/>
    <property type="evidence" value="ECO:0007669"/>
    <property type="project" value="UniProtKB-KW"/>
</dbReference>
<dbReference type="Gene3D" id="3.20.20.150">
    <property type="entry name" value="Divalent-metal-dependent TIM barrel enzymes"/>
    <property type="match status" value="1"/>
</dbReference>
<keyword evidence="1" id="KW-0413">Isomerase</keyword>
<keyword evidence="2" id="KW-1185">Reference proteome</keyword>
<sequence length="278" mass="33012">MVKVDFFYPRWGSEHIAWDTFLDSIQKEGYCGVEWFPFGEDTDHEEVLWLLHGRGLKYTIVTCVVEPFDHVRVYYQLLEKQLSYYGELAKKIFRPEVISVQMGREYFEVEDIVQGLLLCERISQQYGIPILQETHRNKWNYGLHTIPRILKLFPGLRLTLDISHWYCVSESYLEDRQHVLEEILPHVDHIHARVGHSQGSQVPDVRERAYRQIVDTHVAVWQKWIDLQKDRGVEQITICTEFGPPPYLISSGNQDLDKDKQWQQNIWIKKHLEHTLIL</sequence>
<dbReference type="Proteomes" id="UP001597440">
    <property type="component" value="Unassembled WGS sequence"/>
</dbReference>
<dbReference type="EMBL" id="JBHULD010000007">
    <property type="protein sequence ID" value="MFD2553760.1"/>
    <property type="molecule type" value="Genomic_DNA"/>
</dbReference>